<dbReference type="AlphaFoldDB" id="A0A1V4SWI5"/>
<reference evidence="1 2" key="1">
    <citation type="submission" date="2016-02" db="EMBL/GenBank/DDBJ databases">
        <title>Genome sequence of Clostridium thermobutyricum DSM 4928.</title>
        <authorList>
            <person name="Poehlein A."/>
            <person name="Daniel R."/>
        </authorList>
    </citation>
    <scope>NUCLEOTIDE SEQUENCE [LARGE SCALE GENOMIC DNA]</scope>
    <source>
        <strain evidence="1 2">DSM 4928</strain>
    </source>
</reference>
<accession>A0A1V4SWI5</accession>
<dbReference type="RefSeq" id="WP_080022694.1">
    <property type="nucleotide sequence ID" value="NZ_LTAY01000037.1"/>
</dbReference>
<dbReference type="Proteomes" id="UP000191448">
    <property type="component" value="Unassembled WGS sequence"/>
</dbReference>
<name>A0A1V4SWI5_9CLOT</name>
<proteinExistence type="predicted"/>
<dbReference type="EMBL" id="LTAY01000037">
    <property type="protein sequence ID" value="OPX47926.1"/>
    <property type="molecule type" value="Genomic_DNA"/>
</dbReference>
<comment type="caution">
    <text evidence="1">The sequence shown here is derived from an EMBL/GenBank/DDBJ whole genome shotgun (WGS) entry which is preliminary data.</text>
</comment>
<organism evidence="1 2">
    <name type="scientific">Clostridium thermobutyricum DSM 4928</name>
    <dbReference type="NCBI Taxonomy" id="1121339"/>
    <lineage>
        <taxon>Bacteria</taxon>
        <taxon>Bacillati</taxon>
        <taxon>Bacillota</taxon>
        <taxon>Clostridia</taxon>
        <taxon>Eubacteriales</taxon>
        <taxon>Clostridiaceae</taxon>
        <taxon>Clostridium</taxon>
    </lineage>
</organism>
<protein>
    <submittedName>
        <fullName evidence="1">Uncharacterized protein</fullName>
    </submittedName>
</protein>
<sequence length="115" mass="13595">MEKEIIPLWTKKDVAKYFNKNISTIDKWVMNGEIKSCPNTPSNSCLFDPDYIMSFGKMDFKYGCSPEVQRLKNKYERELKLKNKEIIKLKTMIREMYVIGLKNMNLIEEFGVINN</sequence>
<evidence type="ECO:0000313" key="1">
    <source>
        <dbReference type="EMBL" id="OPX47926.1"/>
    </source>
</evidence>
<gene>
    <name evidence="1" type="ORF">CLTHE_14970</name>
</gene>
<evidence type="ECO:0000313" key="2">
    <source>
        <dbReference type="Proteomes" id="UP000191448"/>
    </source>
</evidence>